<dbReference type="RefSeq" id="WP_344883229.1">
    <property type="nucleotide sequence ID" value="NZ_BAABAL010000019.1"/>
</dbReference>
<protein>
    <submittedName>
        <fullName evidence="1">Uncharacterized protein</fullName>
    </submittedName>
</protein>
<dbReference type="Proteomes" id="UP001501747">
    <property type="component" value="Unassembled WGS sequence"/>
</dbReference>
<name>A0ABP7TSF7_9PSEU</name>
<proteinExistence type="predicted"/>
<evidence type="ECO:0000313" key="1">
    <source>
        <dbReference type="EMBL" id="GAA4030309.1"/>
    </source>
</evidence>
<gene>
    <name evidence="1" type="ORF">GCM10022247_64250</name>
</gene>
<sequence>MSVQLVEAPLSAFAAAGDVEAELSVLSTFGGNASGDDSFGIKTVFTAFPGCCSLVDF</sequence>
<organism evidence="1 2">
    <name type="scientific">Allokutzneria multivorans</name>
    <dbReference type="NCBI Taxonomy" id="1142134"/>
    <lineage>
        <taxon>Bacteria</taxon>
        <taxon>Bacillati</taxon>
        <taxon>Actinomycetota</taxon>
        <taxon>Actinomycetes</taxon>
        <taxon>Pseudonocardiales</taxon>
        <taxon>Pseudonocardiaceae</taxon>
        <taxon>Allokutzneria</taxon>
    </lineage>
</organism>
<dbReference type="EMBL" id="BAABAL010000019">
    <property type="protein sequence ID" value="GAA4030309.1"/>
    <property type="molecule type" value="Genomic_DNA"/>
</dbReference>
<keyword evidence="2" id="KW-1185">Reference proteome</keyword>
<evidence type="ECO:0000313" key="2">
    <source>
        <dbReference type="Proteomes" id="UP001501747"/>
    </source>
</evidence>
<comment type="caution">
    <text evidence="1">The sequence shown here is derived from an EMBL/GenBank/DDBJ whole genome shotgun (WGS) entry which is preliminary data.</text>
</comment>
<accession>A0ABP7TSF7</accession>
<reference evidence="2" key="1">
    <citation type="journal article" date="2019" name="Int. J. Syst. Evol. Microbiol.">
        <title>The Global Catalogue of Microorganisms (GCM) 10K type strain sequencing project: providing services to taxonomists for standard genome sequencing and annotation.</title>
        <authorList>
            <consortium name="The Broad Institute Genomics Platform"/>
            <consortium name="The Broad Institute Genome Sequencing Center for Infectious Disease"/>
            <person name="Wu L."/>
            <person name="Ma J."/>
        </authorList>
    </citation>
    <scope>NUCLEOTIDE SEQUENCE [LARGE SCALE GENOMIC DNA]</scope>
    <source>
        <strain evidence="2">JCM 17342</strain>
    </source>
</reference>